<keyword evidence="2" id="KW-0479">Metal-binding</keyword>
<dbReference type="InterPro" id="IPR035892">
    <property type="entry name" value="C2_domain_sf"/>
</dbReference>
<accession>A0A5J5DK51</accession>
<dbReference type="Pfam" id="PF00168">
    <property type="entry name" value="C2"/>
    <property type="match status" value="1"/>
</dbReference>
<dbReference type="InterPro" id="IPR010734">
    <property type="entry name" value="Copine_C"/>
</dbReference>
<keyword evidence="4" id="KW-0106">Calcium</keyword>
<proteinExistence type="inferred from homology"/>
<dbReference type="AlphaFoldDB" id="A0A5J5DK51"/>
<dbReference type="FunFam" id="2.60.40.150:FF:000013">
    <property type="entry name" value="copine-9 isoform X1"/>
    <property type="match status" value="1"/>
</dbReference>
<evidence type="ECO:0000256" key="4">
    <source>
        <dbReference type="ARBA" id="ARBA00022837"/>
    </source>
</evidence>
<comment type="similarity">
    <text evidence="1">Belongs to the copine family.</text>
</comment>
<dbReference type="GO" id="GO:0005544">
    <property type="term" value="F:calcium-dependent phospholipid binding"/>
    <property type="evidence" value="ECO:0007669"/>
    <property type="project" value="InterPro"/>
</dbReference>
<evidence type="ECO:0000256" key="1">
    <source>
        <dbReference type="ARBA" id="ARBA00009048"/>
    </source>
</evidence>
<name>A0A5J5DK51_9PERO</name>
<dbReference type="CDD" id="cd04047">
    <property type="entry name" value="C2B_Copine"/>
    <property type="match status" value="1"/>
</dbReference>
<keyword evidence="7" id="KW-1185">Reference proteome</keyword>
<reference evidence="6 7" key="1">
    <citation type="submission" date="2019-08" db="EMBL/GenBank/DDBJ databases">
        <title>A chromosome-level genome assembly, high-density linkage maps, and genome scans reveal the genomic architecture of hybrid incompatibilities underlying speciation via character displacement in darters (Percidae: Etheostominae).</title>
        <authorList>
            <person name="Moran R.L."/>
            <person name="Catchen J.M."/>
            <person name="Fuller R.C."/>
        </authorList>
    </citation>
    <scope>NUCLEOTIDE SEQUENCE [LARGE SCALE GENOMIC DNA]</scope>
    <source>
        <strain evidence="6">EspeVRDwgs_2016</strain>
        <tissue evidence="6">Muscle</tissue>
    </source>
</reference>
<dbReference type="Gene3D" id="2.60.40.150">
    <property type="entry name" value="C2 domain"/>
    <property type="match status" value="1"/>
</dbReference>
<organism evidence="6 7">
    <name type="scientific">Etheostoma spectabile</name>
    <name type="common">orangethroat darter</name>
    <dbReference type="NCBI Taxonomy" id="54343"/>
    <lineage>
        <taxon>Eukaryota</taxon>
        <taxon>Metazoa</taxon>
        <taxon>Chordata</taxon>
        <taxon>Craniata</taxon>
        <taxon>Vertebrata</taxon>
        <taxon>Euteleostomi</taxon>
        <taxon>Actinopterygii</taxon>
        <taxon>Neopterygii</taxon>
        <taxon>Teleostei</taxon>
        <taxon>Neoteleostei</taxon>
        <taxon>Acanthomorphata</taxon>
        <taxon>Eupercaria</taxon>
        <taxon>Perciformes</taxon>
        <taxon>Percoidei</taxon>
        <taxon>Percidae</taxon>
        <taxon>Etheostomatinae</taxon>
        <taxon>Etheostoma</taxon>
    </lineage>
</organism>
<protein>
    <recommendedName>
        <fullName evidence="5">C2 domain-containing protein</fullName>
    </recommendedName>
</protein>
<dbReference type="GO" id="GO:0071277">
    <property type="term" value="P:cellular response to calcium ion"/>
    <property type="evidence" value="ECO:0007669"/>
    <property type="project" value="TreeGrafter"/>
</dbReference>
<dbReference type="InterPro" id="IPR037768">
    <property type="entry name" value="C2B_Copine"/>
</dbReference>
<gene>
    <name evidence="6" type="ORF">FQN60_009735</name>
</gene>
<dbReference type="Proteomes" id="UP000327493">
    <property type="component" value="Chromosome 4"/>
</dbReference>
<dbReference type="InterPro" id="IPR000008">
    <property type="entry name" value="C2_dom"/>
</dbReference>
<dbReference type="PANTHER" id="PTHR10857:SF112">
    <property type="entry name" value="COPINE-9"/>
    <property type="match status" value="1"/>
</dbReference>
<dbReference type="InterPro" id="IPR045052">
    <property type="entry name" value="Copine"/>
</dbReference>
<comment type="caution">
    <text evidence="6">The sequence shown here is derived from an EMBL/GenBank/DDBJ whole genome shotgun (WGS) entry which is preliminary data.</text>
</comment>
<evidence type="ECO:0000256" key="2">
    <source>
        <dbReference type="ARBA" id="ARBA00022723"/>
    </source>
</evidence>
<dbReference type="PROSITE" id="PS50004">
    <property type="entry name" value="C2"/>
    <property type="match status" value="1"/>
</dbReference>
<keyword evidence="3" id="KW-0677">Repeat</keyword>
<dbReference type="EMBL" id="VOFY01000004">
    <property type="protein sequence ID" value="KAA8593619.1"/>
    <property type="molecule type" value="Genomic_DNA"/>
</dbReference>
<evidence type="ECO:0000313" key="6">
    <source>
        <dbReference type="EMBL" id="KAA8593619.1"/>
    </source>
</evidence>
<evidence type="ECO:0000256" key="3">
    <source>
        <dbReference type="ARBA" id="ARBA00022737"/>
    </source>
</evidence>
<evidence type="ECO:0000259" key="5">
    <source>
        <dbReference type="PROSITE" id="PS50004"/>
    </source>
</evidence>
<sequence>MQLCANKLDKKDFFGKSDPFMVFYRSNEDGTFTICHKTEVVKNNLNPVWQPFTIPVRALCNGDYDSHDFIGEFTTSYRELSRGQSQFNVYEVINPKKKGKKKKYINSGTVTLLSFKVESEHTFVDFIRGGTQLNFTVAIDFTASNGNPSQPTSLHYMNPYQMNAYAMALKAVGEIIQDYDSDKLFPAYGFGAKLPPDGKISHAFPLNSNTENPNCVAIEGVLEAYFQSLRTVQLYGPTNFAPVINQVAR</sequence>
<dbReference type="GO" id="GO:0046872">
    <property type="term" value="F:metal ion binding"/>
    <property type="evidence" value="ECO:0007669"/>
    <property type="project" value="UniProtKB-KW"/>
</dbReference>
<dbReference type="Pfam" id="PF07002">
    <property type="entry name" value="Copine"/>
    <property type="match status" value="1"/>
</dbReference>
<dbReference type="GO" id="GO:0005886">
    <property type="term" value="C:plasma membrane"/>
    <property type="evidence" value="ECO:0007669"/>
    <property type="project" value="TreeGrafter"/>
</dbReference>
<feature type="domain" description="C2" evidence="5">
    <location>
        <begin position="1"/>
        <end position="125"/>
    </location>
</feature>
<dbReference type="SUPFAM" id="SSF49562">
    <property type="entry name" value="C2 domain (Calcium/lipid-binding domain, CaLB)"/>
    <property type="match status" value="1"/>
</dbReference>
<dbReference type="PANTHER" id="PTHR10857">
    <property type="entry name" value="COPINE"/>
    <property type="match status" value="1"/>
</dbReference>
<evidence type="ECO:0000313" key="7">
    <source>
        <dbReference type="Proteomes" id="UP000327493"/>
    </source>
</evidence>